<name>A0ACB0XVC8_MELEN</name>
<comment type="caution">
    <text evidence="1">The sequence shown here is derived from an EMBL/GenBank/DDBJ whole genome shotgun (WGS) entry which is preliminary data.</text>
</comment>
<evidence type="ECO:0000313" key="1">
    <source>
        <dbReference type="EMBL" id="CAK5018812.1"/>
    </source>
</evidence>
<dbReference type="EMBL" id="CAVMJV010000003">
    <property type="protein sequence ID" value="CAK5018812.1"/>
    <property type="molecule type" value="Genomic_DNA"/>
</dbReference>
<gene>
    <name evidence="1" type="ORF">MENTE1834_LOCUS3954</name>
</gene>
<protein>
    <submittedName>
        <fullName evidence="1">Uncharacterized protein</fullName>
    </submittedName>
</protein>
<reference evidence="1" key="1">
    <citation type="submission" date="2023-11" db="EMBL/GenBank/DDBJ databases">
        <authorList>
            <person name="Poullet M."/>
        </authorList>
    </citation>
    <scope>NUCLEOTIDE SEQUENCE</scope>
    <source>
        <strain evidence="1">E1834</strain>
    </source>
</reference>
<proteinExistence type="predicted"/>
<evidence type="ECO:0000313" key="2">
    <source>
        <dbReference type="Proteomes" id="UP001497535"/>
    </source>
</evidence>
<keyword evidence="2" id="KW-1185">Reference proteome</keyword>
<accession>A0ACB0XVC8</accession>
<sequence length="217" mass="24614">MYSIKQYLSAQEREQISSEIGLKPNQVKIWFQNHRYKQKRNKREQEMMRNANCDQQRGDRDDDPSPSTNNLNTIQQNNINRSMTENNGCGRARLEIKIEEPQQQLLPQIDQKTLNSQFLRLNTNGVYPQATWDMAAAAAQHHSATTIPFVSTAGTFYQQPYTYQQPASFSANFFIQPSVYPGYHTPAAFYNQTAAAAAAAVATATDKKLIYGIKNSP</sequence>
<organism evidence="1 2">
    <name type="scientific">Meloidogyne enterolobii</name>
    <name type="common">Root-knot nematode worm</name>
    <name type="synonym">Meloidogyne mayaguensis</name>
    <dbReference type="NCBI Taxonomy" id="390850"/>
    <lineage>
        <taxon>Eukaryota</taxon>
        <taxon>Metazoa</taxon>
        <taxon>Ecdysozoa</taxon>
        <taxon>Nematoda</taxon>
        <taxon>Chromadorea</taxon>
        <taxon>Rhabditida</taxon>
        <taxon>Tylenchina</taxon>
        <taxon>Tylenchomorpha</taxon>
        <taxon>Tylenchoidea</taxon>
        <taxon>Meloidogynidae</taxon>
        <taxon>Meloidogyninae</taxon>
        <taxon>Meloidogyne</taxon>
    </lineage>
</organism>
<dbReference type="Proteomes" id="UP001497535">
    <property type="component" value="Unassembled WGS sequence"/>
</dbReference>